<protein>
    <recommendedName>
        <fullName evidence="1">Metaxin glutathione S-transferase domain-containing protein</fullName>
    </recommendedName>
</protein>
<proteinExistence type="predicted"/>
<name>A0A9P5ZAX2_9AGAR</name>
<evidence type="ECO:0000313" key="2">
    <source>
        <dbReference type="EMBL" id="KAF9484683.1"/>
    </source>
</evidence>
<gene>
    <name evidence="2" type="ORF">BDN70DRAFT_989391</name>
</gene>
<organism evidence="2 3">
    <name type="scientific">Pholiota conissans</name>
    <dbReference type="NCBI Taxonomy" id="109636"/>
    <lineage>
        <taxon>Eukaryota</taxon>
        <taxon>Fungi</taxon>
        <taxon>Dikarya</taxon>
        <taxon>Basidiomycota</taxon>
        <taxon>Agaricomycotina</taxon>
        <taxon>Agaricomycetes</taxon>
        <taxon>Agaricomycetidae</taxon>
        <taxon>Agaricales</taxon>
        <taxon>Agaricineae</taxon>
        <taxon>Strophariaceae</taxon>
        <taxon>Pholiota</taxon>
    </lineage>
</organism>
<evidence type="ECO:0000313" key="3">
    <source>
        <dbReference type="Proteomes" id="UP000807469"/>
    </source>
</evidence>
<evidence type="ECO:0000259" key="1">
    <source>
        <dbReference type="Pfam" id="PF17171"/>
    </source>
</evidence>
<feature type="domain" description="Metaxin glutathione S-transferase" evidence="1">
    <location>
        <begin position="234"/>
        <end position="294"/>
    </location>
</feature>
<dbReference type="OrthoDB" id="198787at2759"/>
<comment type="caution">
    <text evidence="2">The sequence shown here is derived from an EMBL/GenBank/DDBJ whole genome shotgun (WGS) entry which is preliminary data.</text>
</comment>
<keyword evidence="3" id="KW-1185">Reference proteome</keyword>
<sequence>MASMLAVPAPLVRFNARFPLRTHPALVPASKRPLDAPTLWIAPPRASDTLLSADVECLKWQAFLALRGLTHIRLRTDIAPDGALGGALPNLHVPLSQSPLGDAGLANTDGADDGELLAAHAIPAWVDAHVGPAPAADDALEGYVDAAARIESRAWIALLEGVVHAALLISQPKPSYLHSLLFPKPSAPASESLQKLLLPPPAPLTGLLTFLPPAAVPSSGAIRVNTPAVLSSYRDAVSALSERLGTDKWFLGSSGPTPLDALAFAYLHCILHAPDSIRIDVTRRVNLVAWEWRVRCLVRDAFAP</sequence>
<dbReference type="Pfam" id="PF17171">
    <property type="entry name" value="GST_C_6"/>
    <property type="match status" value="1"/>
</dbReference>
<dbReference type="AlphaFoldDB" id="A0A9P5ZAX2"/>
<dbReference type="InterPro" id="IPR033468">
    <property type="entry name" value="Metaxin_GST"/>
</dbReference>
<dbReference type="Proteomes" id="UP000807469">
    <property type="component" value="Unassembled WGS sequence"/>
</dbReference>
<accession>A0A9P5ZAX2</accession>
<dbReference type="EMBL" id="MU155141">
    <property type="protein sequence ID" value="KAF9484683.1"/>
    <property type="molecule type" value="Genomic_DNA"/>
</dbReference>
<reference evidence="2" key="1">
    <citation type="submission" date="2020-11" db="EMBL/GenBank/DDBJ databases">
        <authorList>
            <consortium name="DOE Joint Genome Institute"/>
            <person name="Ahrendt S."/>
            <person name="Riley R."/>
            <person name="Andreopoulos W."/>
            <person name="Labutti K."/>
            <person name="Pangilinan J."/>
            <person name="Ruiz-Duenas F.J."/>
            <person name="Barrasa J.M."/>
            <person name="Sanchez-Garcia M."/>
            <person name="Camarero S."/>
            <person name="Miyauchi S."/>
            <person name="Serrano A."/>
            <person name="Linde D."/>
            <person name="Babiker R."/>
            <person name="Drula E."/>
            <person name="Ayuso-Fernandez I."/>
            <person name="Pacheco R."/>
            <person name="Padilla G."/>
            <person name="Ferreira P."/>
            <person name="Barriuso J."/>
            <person name="Kellner H."/>
            <person name="Castanera R."/>
            <person name="Alfaro M."/>
            <person name="Ramirez L."/>
            <person name="Pisabarro A.G."/>
            <person name="Kuo A."/>
            <person name="Tritt A."/>
            <person name="Lipzen A."/>
            <person name="He G."/>
            <person name="Yan M."/>
            <person name="Ng V."/>
            <person name="Cullen D."/>
            <person name="Martin F."/>
            <person name="Rosso M.-N."/>
            <person name="Henrissat B."/>
            <person name="Hibbett D."/>
            <person name="Martinez A.T."/>
            <person name="Grigoriev I.V."/>
        </authorList>
    </citation>
    <scope>NUCLEOTIDE SEQUENCE</scope>
    <source>
        <strain evidence="2">CIRM-BRFM 674</strain>
    </source>
</reference>